<dbReference type="EMBL" id="SGXA01000005">
    <property type="protein sequence ID" value="RZS65571.1"/>
    <property type="molecule type" value="Genomic_DNA"/>
</dbReference>
<name>A0A4Q7MCI5_9BACT</name>
<dbReference type="SUPFAM" id="SSF160207">
    <property type="entry name" value="NMB0488-like"/>
    <property type="match status" value="1"/>
</dbReference>
<dbReference type="Gene3D" id="3.40.1590.10">
    <property type="entry name" value="NMB0488-like"/>
    <property type="match status" value="1"/>
</dbReference>
<dbReference type="AlphaFoldDB" id="A0A4Q7MCI5"/>
<gene>
    <name evidence="2" type="ORF">EV199_5745</name>
</gene>
<protein>
    <recommendedName>
        <fullName evidence="1">PH domain-containing protein</fullName>
    </recommendedName>
</protein>
<organism evidence="2 3">
    <name type="scientific">Pseudobacter ginsenosidimutans</name>
    <dbReference type="NCBI Taxonomy" id="661488"/>
    <lineage>
        <taxon>Bacteria</taxon>
        <taxon>Pseudomonadati</taxon>
        <taxon>Bacteroidota</taxon>
        <taxon>Chitinophagia</taxon>
        <taxon>Chitinophagales</taxon>
        <taxon>Chitinophagaceae</taxon>
        <taxon>Pseudobacter</taxon>
    </lineage>
</organism>
<proteinExistence type="predicted"/>
<evidence type="ECO:0000259" key="1">
    <source>
        <dbReference type="PROSITE" id="PS50003"/>
    </source>
</evidence>
<dbReference type="InterPro" id="IPR037891">
    <property type="entry name" value="Cdil-like_sf"/>
</dbReference>
<dbReference type="RefSeq" id="WP_130544227.1">
    <property type="nucleotide sequence ID" value="NZ_CP042431.1"/>
</dbReference>
<dbReference type="Proteomes" id="UP000293874">
    <property type="component" value="Unassembled WGS sequence"/>
</dbReference>
<dbReference type="PROSITE" id="PS50003">
    <property type="entry name" value="PH_DOMAIN"/>
    <property type="match status" value="1"/>
</dbReference>
<keyword evidence="3" id="KW-1185">Reference proteome</keyword>
<feature type="domain" description="PH" evidence="1">
    <location>
        <begin position="1"/>
        <end position="53"/>
    </location>
</feature>
<dbReference type="InterPro" id="IPR001849">
    <property type="entry name" value="PH_domain"/>
</dbReference>
<reference evidence="2 3" key="1">
    <citation type="submission" date="2019-02" db="EMBL/GenBank/DDBJ databases">
        <title>Genomic Encyclopedia of Type Strains, Phase IV (KMG-IV): sequencing the most valuable type-strain genomes for metagenomic binning, comparative biology and taxonomic classification.</title>
        <authorList>
            <person name="Goeker M."/>
        </authorList>
    </citation>
    <scope>NUCLEOTIDE SEQUENCE [LARGE SCALE GENOMIC DNA]</scope>
    <source>
        <strain evidence="2 3">DSM 18116</strain>
    </source>
</reference>
<evidence type="ECO:0000313" key="2">
    <source>
        <dbReference type="EMBL" id="RZS65571.1"/>
    </source>
</evidence>
<evidence type="ECO:0000313" key="3">
    <source>
        <dbReference type="Proteomes" id="UP000293874"/>
    </source>
</evidence>
<sequence length="146" mass="15933">MQSAAIFVSKKAIYLYSNSKAKAGFLMASAPFIRLESNADSSKWVSAIRKVLENSREGLPNPDFSVLRKLITDGLGIKSASDLEKPTIKHCAIQLKDNIITFIPTKHAVAPDKGYVHSSNDPVSVSKQADDKEISEAIQLAISRCE</sequence>
<accession>A0A4Q7MCI5</accession>
<comment type="caution">
    <text evidence="2">The sequence shown here is derived from an EMBL/GenBank/DDBJ whole genome shotgun (WGS) entry which is preliminary data.</text>
</comment>